<evidence type="ECO:0000256" key="2">
    <source>
        <dbReference type="ARBA" id="ARBA00022612"/>
    </source>
</evidence>
<organism evidence="4 5">
    <name type="scientific">Pantoea ananas</name>
    <name type="common">Erwinia uredovora</name>
    <dbReference type="NCBI Taxonomy" id="553"/>
    <lineage>
        <taxon>Bacteria</taxon>
        <taxon>Pseudomonadati</taxon>
        <taxon>Pseudomonadota</taxon>
        <taxon>Gammaproteobacteria</taxon>
        <taxon>Enterobacterales</taxon>
        <taxon>Erwiniaceae</taxon>
        <taxon>Pantoea</taxon>
    </lineage>
</organism>
<gene>
    <name evidence="4" type="ORF">NB703_001517</name>
</gene>
<accession>A0AAJ1FQP4</accession>
<comment type="subcellular location">
    <subcellularLocation>
        <location evidence="1">Virion</location>
    </subcellularLocation>
</comment>
<evidence type="ECO:0000313" key="4">
    <source>
        <dbReference type="EMBL" id="MCW0343424.1"/>
    </source>
</evidence>
<name>A0AAJ1FQP4_PANAN</name>
<evidence type="ECO:0000313" key="5">
    <source>
        <dbReference type="Proteomes" id="UP001208888"/>
    </source>
</evidence>
<dbReference type="RefSeq" id="WP_264271965.1">
    <property type="nucleotide sequence ID" value="NZ_JANFVX010000004.1"/>
</dbReference>
<dbReference type="AlphaFoldDB" id="A0AAJ1FQP4"/>
<proteinExistence type="predicted"/>
<sequence length="534" mass="58979">MAQNAAEILKIWNQAKESRTPIQSHWQDAYDYTYPQLGQGFSGIKDSGTADSKKAELLDSTGTDATRTLASALISGMTPANSQWLNLRISGQDDMSAAGHYLSQCAELVWRNIHSANYDSEIYGSMLDFCIAGSFVLYIDIDRERGGFVFEQWPISECWWSSTTRARVNMIFREHVLTAAQAYGQFGEKAGEKVVATYQRNPMEKVRYLHAIGPRQVYAMGGKLARNKPFYSVYISLADNQIVSESGFDEFPCMVPRSTKLPGCEYATGLVSDALPDIKELNYLKRYEKSAAELAVSGMWIAQDDGVLNPRTVKVGPRKVIVASTVDAMKPLLTGSDFKVAFQNEQTLQNNIRRTLMADVLTMANGSGQMTATEVNERMNIIRQQMAPMYGRLQAEFLIPMVERCFMLMLRNNVLPPPPDDLNGIDFHVAFDNPLARAQKLAQATAIQQAVGFVANYAQVMPGIGDNLDVDAATRDLFSTLGVPADIIRSDDDVKALRTQQAQAAQAQQAQAMQDQLGMQNASEQITAANQPAA</sequence>
<keyword evidence="2" id="KW-1188">Viral release from host cell</keyword>
<evidence type="ECO:0000256" key="3">
    <source>
        <dbReference type="ARBA" id="ARBA00023219"/>
    </source>
</evidence>
<reference evidence="4" key="1">
    <citation type="submission" date="2022-06" db="EMBL/GenBank/DDBJ databases">
        <title>Dynamics of rice microbiomes reveals core vertical transmitted seed endophytes.</title>
        <authorList>
            <person name="Liao K."/>
            <person name="Zhang X."/>
        </authorList>
    </citation>
    <scope>NUCLEOTIDE SEQUENCE</scope>
    <source>
        <strain evidence="4">JT1-17</strain>
    </source>
</reference>
<dbReference type="Pfam" id="PF12236">
    <property type="entry name" value="Head-tail_con"/>
    <property type="match status" value="1"/>
</dbReference>
<dbReference type="EMBL" id="JANFVX010000004">
    <property type="protein sequence ID" value="MCW0343424.1"/>
    <property type="molecule type" value="Genomic_DNA"/>
</dbReference>
<protein>
    <recommendedName>
        <fullName evidence="6">Head-to-tail connecting protein</fullName>
    </recommendedName>
</protein>
<evidence type="ECO:0008006" key="6">
    <source>
        <dbReference type="Google" id="ProtNLM"/>
    </source>
</evidence>
<dbReference type="Proteomes" id="UP001208888">
    <property type="component" value="Unassembled WGS sequence"/>
</dbReference>
<evidence type="ECO:0000256" key="1">
    <source>
        <dbReference type="ARBA" id="ARBA00004328"/>
    </source>
</evidence>
<comment type="caution">
    <text evidence="4">The sequence shown here is derived from an EMBL/GenBank/DDBJ whole genome shotgun (WGS) entry which is preliminary data.</text>
</comment>
<keyword evidence="3" id="KW-0231">Viral genome packaging</keyword>
<dbReference type="InterPro" id="IPR020991">
    <property type="entry name" value="Connector_podovirus"/>
</dbReference>